<feature type="transmembrane region" description="Helical" evidence="6">
    <location>
        <begin position="236"/>
        <end position="254"/>
    </location>
</feature>
<reference evidence="7" key="1">
    <citation type="submission" date="2022-08" db="EMBL/GenBank/DDBJ databases">
        <authorList>
            <person name="Wang H."/>
        </authorList>
    </citation>
    <scope>NUCLEOTIDE SEQUENCE</scope>
    <source>
        <strain evidence="7">PS10</strain>
    </source>
</reference>
<evidence type="ECO:0000256" key="3">
    <source>
        <dbReference type="ARBA" id="ARBA00022692"/>
    </source>
</evidence>
<reference evidence="7" key="2">
    <citation type="journal article" date="2023" name="Microorganisms">
        <title>Isolation and Genomic Characteristics of Cat-Borne Campylobacter felis sp. nov. and Sheep-Borne Campylobacter ovis sp. nov.</title>
        <authorList>
            <person name="Wang H."/>
            <person name="Li Y."/>
            <person name="Gu Y."/>
            <person name="Zhou G."/>
            <person name="Chen X."/>
            <person name="Zhang X."/>
            <person name="Shao Z."/>
            <person name="Zhang J."/>
            <person name="Zhang M."/>
        </authorList>
    </citation>
    <scope>NUCLEOTIDE SEQUENCE</scope>
    <source>
        <strain evidence="7">PS10</strain>
    </source>
</reference>
<feature type="transmembrane region" description="Helical" evidence="6">
    <location>
        <begin position="389"/>
        <end position="410"/>
    </location>
</feature>
<evidence type="ECO:0000256" key="6">
    <source>
        <dbReference type="SAM" id="Phobius"/>
    </source>
</evidence>
<feature type="transmembrane region" description="Helical" evidence="6">
    <location>
        <begin position="73"/>
        <end position="99"/>
    </location>
</feature>
<protein>
    <submittedName>
        <fullName evidence="7">Oligosaccharide flippase family protein</fullName>
    </submittedName>
</protein>
<evidence type="ECO:0000313" key="8">
    <source>
        <dbReference type="Proteomes" id="UP001173801"/>
    </source>
</evidence>
<gene>
    <name evidence="7" type="ORF">NYG85_02775</name>
</gene>
<comment type="subcellular location">
    <subcellularLocation>
        <location evidence="1">Cell membrane</location>
        <topology evidence="1">Multi-pass membrane protein</topology>
    </subcellularLocation>
</comment>
<feature type="transmembrane region" description="Helical" evidence="6">
    <location>
        <begin position="293"/>
        <end position="314"/>
    </location>
</feature>
<dbReference type="Pfam" id="PF13440">
    <property type="entry name" value="Polysacc_synt_3"/>
    <property type="match status" value="1"/>
</dbReference>
<dbReference type="EMBL" id="JANURM010000002">
    <property type="protein sequence ID" value="MDL0088302.1"/>
    <property type="molecule type" value="Genomic_DNA"/>
</dbReference>
<dbReference type="PANTHER" id="PTHR30250:SF28">
    <property type="entry name" value="POLYSACCHARIDE BIOSYNTHESIS PROTEIN"/>
    <property type="match status" value="1"/>
</dbReference>
<evidence type="ECO:0000256" key="5">
    <source>
        <dbReference type="ARBA" id="ARBA00023136"/>
    </source>
</evidence>
<comment type="caution">
    <text evidence="7">The sequence shown here is derived from an EMBL/GenBank/DDBJ whole genome shotgun (WGS) entry which is preliminary data.</text>
</comment>
<evidence type="ECO:0000256" key="4">
    <source>
        <dbReference type="ARBA" id="ARBA00022989"/>
    </source>
</evidence>
<feature type="transmembrane region" description="Helical" evidence="6">
    <location>
        <begin position="12"/>
        <end position="34"/>
    </location>
</feature>
<evidence type="ECO:0000256" key="1">
    <source>
        <dbReference type="ARBA" id="ARBA00004651"/>
    </source>
</evidence>
<evidence type="ECO:0000256" key="2">
    <source>
        <dbReference type="ARBA" id="ARBA00022475"/>
    </source>
</evidence>
<evidence type="ECO:0000313" key="7">
    <source>
        <dbReference type="EMBL" id="MDL0088302.1"/>
    </source>
</evidence>
<dbReference type="RefSeq" id="WP_284936952.1">
    <property type="nucleotide sequence ID" value="NZ_JANURM010000002.1"/>
</dbReference>
<feature type="transmembrane region" description="Helical" evidence="6">
    <location>
        <begin position="115"/>
        <end position="135"/>
    </location>
</feature>
<keyword evidence="4 6" id="KW-1133">Transmembrane helix</keyword>
<dbReference type="PANTHER" id="PTHR30250">
    <property type="entry name" value="PST FAMILY PREDICTED COLANIC ACID TRANSPORTER"/>
    <property type="match status" value="1"/>
</dbReference>
<dbReference type="InterPro" id="IPR050833">
    <property type="entry name" value="Poly_Biosynth_Transport"/>
</dbReference>
<organism evidence="7 8">
    <name type="scientific">Campylobacter gastrosuis</name>
    <dbReference type="NCBI Taxonomy" id="2974576"/>
    <lineage>
        <taxon>Bacteria</taxon>
        <taxon>Pseudomonadati</taxon>
        <taxon>Campylobacterota</taxon>
        <taxon>Epsilonproteobacteria</taxon>
        <taxon>Campylobacterales</taxon>
        <taxon>Campylobacteraceae</taxon>
        <taxon>Campylobacter</taxon>
    </lineage>
</organism>
<accession>A0ABT7HN05</accession>
<feature type="transmembrane region" description="Helical" evidence="6">
    <location>
        <begin position="326"/>
        <end position="350"/>
    </location>
</feature>
<sequence length="418" mass="48362">MFKSEFLRNAFILIGGSSVSQMITIAISPILTRLYSPDDFAIFALYMAISSVLAIFFTGQYEAAIVLPKNDKVAINVVFLSFALSVFGFIILLIVIFVLKTEILIFFNIKQLEEWIYLIPFSVFIMSIYSILNYWNTRKKYYKNISIAKILQNSTAACLNIVIAVFSRSGLVMGQLFGQVVFCCVLAIKVIKRDERLMQYIKISTIRYVSKKYIRFPKMNILICLADSLYNDVKYIVFGLVFLPNFVGQIYIVYRVLNLPSAIIGTNMANALFQHMSALDCNTRQNNILNKIFRVWFFLMAIAFLPCLFIYFYGEVIFVFIFGEQWFLAGKIASILIFGIFFEFSIFPFFKIFYTFNKNGLYLTWEILRAFIVFIPLFLLYFFGFNDDAILYSLSFSTAISYGLLFMLLIKVARKIDN</sequence>
<proteinExistence type="predicted"/>
<keyword evidence="3 6" id="KW-0812">Transmembrane</keyword>
<feature type="transmembrane region" description="Helical" evidence="6">
    <location>
        <begin position="362"/>
        <end position="383"/>
    </location>
</feature>
<dbReference type="Proteomes" id="UP001173801">
    <property type="component" value="Unassembled WGS sequence"/>
</dbReference>
<keyword evidence="5 6" id="KW-0472">Membrane</keyword>
<feature type="transmembrane region" description="Helical" evidence="6">
    <location>
        <begin position="40"/>
        <end position="61"/>
    </location>
</feature>
<keyword evidence="2" id="KW-1003">Cell membrane</keyword>
<keyword evidence="8" id="KW-1185">Reference proteome</keyword>
<name>A0ABT7HN05_9BACT</name>